<dbReference type="InterPro" id="IPR003385">
    <property type="entry name" value="Glyco_hydro_77"/>
</dbReference>
<dbReference type="NCBIfam" id="NF011080">
    <property type="entry name" value="PRK14508.1-3"/>
    <property type="match status" value="1"/>
</dbReference>
<sequence length="1403" mass="160466">MNNPVSTYRLQFHQAFSFQDFEYLIPYFQKLGVGTIYASPVLASAKGSTHGYDGTDPGRINPEIGSLAQLRNLSADLRKSGIGWLQDIVPNHMAFSTENPWLTDVLEKGRQSLYASYFDIAWNSALFHGKVMVPFLSKNVDEMIAAGEVKVLFTGERLALDFGGLTFPLNLRSYKAILEKVEGASQALAQLVGQLEDLNQVEDAHVFSQRWDEWAMQFRALYARDEEKAVIDAALARLNADSAGLQTLADQQNYVLCHWQRTEEEINFRRFFTVNGLICLNMQDDAVFEKYHSLIKQLTEEGIFQGLRIDHIDGLFDPSGYLARLREEMGDGIYIIAEKILGEHEDLPVKWPIQGTTGYEFLAVVNNLFTNTSAEGEFTAFYNELTGDNRPANELLLSKKSDILYGHMAGELENLYQLFVSLELADSETIERIGAELIRQVIGEFLIHCPVYRYYGNAVPLSDEESQAVKAIFVDINKHHLDLSPAVEVLEQCFLHRPVLGDEDYNGRVAEFYQRCMQFTGPLMAKGGEDTLMYTYNRFIGHNDVGDFPDRFGITADDFHQYMKKRRKEWPLALNATSTHDTKRGEDVRARLNVLTDLSAEWISKLKEWQRANAGLRQSAGPDPNDEYLIYQTIIGAHPMPGEDDDDFEKRLEEYLQKALREAKMNSSWSAPNETYERGTAAFVREILKKDSSFSKSMQPFLASVADFGIINSLAQVALKFTCPGIPDVYQGCELWDLSLVDPDNRREVDFGKRKLWLEELDGYEEDRLLEKLWNERLTGQIKLWLTWRLFQLRRQYPLLFTQGEYIPLKIRGTYKDNLLAFVRRHKRDVVITVVPLHTASMSREQQKDFFGLDWKDTHVVLPENLLPEWDNVLANSRDVWRSKLFPGELFKQLPIAILKGGRMDNERNAGLLLHISSLPSPFGIGDIGPAAYQFADFLEKTYQKIWQILPLNPTEASQGHSPYSALSSRAGNPLLISPEMLAREGLLSEQDLDENRLPDSSAVDFDAAKKSKEILLERAFRNYEERAGGEAAEMGEFVVGNAAWLDDFTVYMVLKKRYRHQPWYTWPEELRNRDRSALDEVRRSEREEIRRVQWQQFVFDKQWKALRRYCNDREIRLLGDIPFYVSYDSVDVWANRGLFCVDEEGNITGAAGVPPDAFSESGQLWGMPVFNWEAIRSQGYQWWIDRLARNMEMFDLVRLDHFRAFADYWEVPGGKTTAVNGSWKTGPGEEFFNKIGAALGQLPFIAEDLGEISPEVYLLRDKFGLPGMKVLQFAFDENMPQSDHIPHHFKHNFIAYTGTHDNNTTRGWFREMGATVQERLESYLGKPVSEENVAVELARTVFASIAKTAVLPVQDLLNLDESAKMNQPGSSENNWAWRMLPGQITTEAGNFLTAITCLYNRE</sequence>
<accession>A0AAU8FMW7</accession>
<dbReference type="SMART" id="SM00642">
    <property type="entry name" value="Aamy"/>
    <property type="match status" value="1"/>
</dbReference>
<dbReference type="InterPro" id="IPR006047">
    <property type="entry name" value="GH13_cat_dom"/>
</dbReference>
<evidence type="ECO:0000256" key="3">
    <source>
        <dbReference type="ARBA" id="ARBA00012560"/>
    </source>
</evidence>
<dbReference type="InterPro" id="IPR012767">
    <property type="entry name" value="Trehalose_TreY"/>
</dbReference>
<dbReference type="Pfam" id="PF00128">
    <property type="entry name" value="Alpha-amylase"/>
    <property type="match status" value="1"/>
</dbReference>
<comment type="catalytic activity">
    <reaction evidence="1 10">
        <text>Transfers a segment of a (1-&gt;4)-alpha-D-glucan to a new position in an acceptor, which may be glucose or a (1-&gt;4)-alpha-D-glucan.</text>
        <dbReference type="EC" id="2.4.1.25"/>
    </reaction>
</comment>
<keyword evidence="5 10" id="KW-0328">Glycosyltransferase</keyword>
<comment type="similarity">
    <text evidence="2 10">Belongs to the disproportionating enzyme family.</text>
</comment>
<keyword evidence="12" id="KW-0413">Isomerase</keyword>
<proteinExistence type="inferred from homology"/>
<dbReference type="NCBIfam" id="TIGR00217">
    <property type="entry name" value="malQ"/>
    <property type="match status" value="1"/>
</dbReference>
<dbReference type="RefSeq" id="WP_353720673.1">
    <property type="nucleotide sequence ID" value="NZ_CP159289.1"/>
</dbReference>
<dbReference type="NCBIfam" id="NF011079">
    <property type="entry name" value="PRK14508.1-2"/>
    <property type="match status" value="1"/>
</dbReference>
<evidence type="ECO:0000256" key="2">
    <source>
        <dbReference type="ARBA" id="ARBA00005684"/>
    </source>
</evidence>
<dbReference type="PANTHER" id="PTHR32438">
    <property type="entry name" value="4-ALPHA-GLUCANOTRANSFERASE DPE1, CHLOROPLASTIC/AMYLOPLASTIC"/>
    <property type="match status" value="1"/>
</dbReference>
<dbReference type="Gene3D" id="3.20.20.80">
    <property type="entry name" value="Glycosidases"/>
    <property type="match status" value="4"/>
</dbReference>
<feature type="domain" description="Glycosyl hydrolase family 13 catalytic" evidence="11">
    <location>
        <begin position="14"/>
        <end position="436"/>
    </location>
</feature>
<dbReference type="GO" id="GO:0004134">
    <property type="term" value="F:4-alpha-glucanotransferase activity"/>
    <property type="evidence" value="ECO:0007669"/>
    <property type="project" value="UniProtKB-EC"/>
</dbReference>
<dbReference type="SUPFAM" id="SSF51445">
    <property type="entry name" value="(Trans)glycosidases"/>
    <property type="match status" value="2"/>
</dbReference>
<name>A0AAU8FMW7_9BACT</name>
<dbReference type="GO" id="GO:0016853">
    <property type="term" value="F:isomerase activity"/>
    <property type="evidence" value="ECO:0007669"/>
    <property type="project" value="UniProtKB-KW"/>
</dbReference>
<keyword evidence="6 10" id="KW-0808">Transferase</keyword>
<dbReference type="Pfam" id="PF02446">
    <property type="entry name" value="Glyco_hydro_77"/>
    <property type="match status" value="1"/>
</dbReference>
<dbReference type="NCBIfam" id="TIGR02401">
    <property type="entry name" value="trehalose_TreY"/>
    <property type="match status" value="1"/>
</dbReference>
<dbReference type="Gene3D" id="3.30.1590.10">
    <property type="entry name" value="Maltooligosyl trehalose synthase, domain 2"/>
    <property type="match status" value="1"/>
</dbReference>
<evidence type="ECO:0000256" key="7">
    <source>
        <dbReference type="ARBA" id="ARBA00023277"/>
    </source>
</evidence>
<dbReference type="EMBL" id="CP159289">
    <property type="protein sequence ID" value="XCH25372.1"/>
    <property type="molecule type" value="Genomic_DNA"/>
</dbReference>
<evidence type="ECO:0000256" key="9">
    <source>
        <dbReference type="ARBA" id="ARBA00031501"/>
    </source>
</evidence>
<evidence type="ECO:0000256" key="8">
    <source>
        <dbReference type="ARBA" id="ARBA00031423"/>
    </source>
</evidence>
<gene>
    <name evidence="12" type="primary">treY</name>
    <name evidence="12" type="ORF">ABV298_02775</name>
</gene>
<evidence type="ECO:0000256" key="5">
    <source>
        <dbReference type="ARBA" id="ARBA00022676"/>
    </source>
</evidence>
<dbReference type="CDD" id="cd11336">
    <property type="entry name" value="AmyAc_MTSase"/>
    <property type="match status" value="1"/>
</dbReference>
<protein>
    <recommendedName>
        <fullName evidence="4 10">4-alpha-glucanotransferase</fullName>
        <ecNumber evidence="3 10">2.4.1.25</ecNumber>
    </recommendedName>
    <alternativeName>
        <fullName evidence="8 10">Amylomaltase</fullName>
    </alternativeName>
    <alternativeName>
        <fullName evidence="9 10">Disproportionating enzyme</fullName>
    </alternativeName>
</protein>
<dbReference type="GO" id="GO:0005975">
    <property type="term" value="P:carbohydrate metabolic process"/>
    <property type="evidence" value="ECO:0007669"/>
    <property type="project" value="InterPro"/>
</dbReference>
<dbReference type="EC" id="2.4.1.25" evidence="3 10"/>
<evidence type="ECO:0000256" key="1">
    <source>
        <dbReference type="ARBA" id="ARBA00000439"/>
    </source>
</evidence>
<evidence type="ECO:0000313" key="12">
    <source>
        <dbReference type="EMBL" id="XCH25372.1"/>
    </source>
</evidence>
<evidence type="ECO:0000259" key="11">
    <source>
        <dbReference type="SMART" id="SM00642"/>
    </source>
</evidence>
<organism evidence="12">
    <name type="scientific">Dyadobacter sp. 676</name>
    <dbReference type="NCBI Taxonomy" id="3088362"/>
    <lineage>
        <taxon>Bacteria</taxon>
        <taxon>Pseudomonadati</taxon>
        <taxon>Bacteroidota</taxon>
        <taxon>Cytophagia</taxon>
        <taxon>Cytophagales</taxon>
        <taxon>Spirosomataceae</taxon>
        <taxon>Dyadobacter</taxon>
    </lineage>
</organism>
<dbReference type="PANTHER" id="PTHR32438:SF5">
    <property type="entry name" value="4-ALPHA-GLUCANOTRANSFERASE DPE1, CHLOROPLASTIC_AMYLOPLASTIC"/>
    <property type="match status" value="1"/>
</dbReference>
<evidence type="ECO:0000256" key="4">
    <source>
        <dbReference type="ARBA" id="ARBA00020295"/>
    </source>
</evidence>
<reference evidence="12" key="1">
    <citation type="submission" date="2024-06" db="EMBL/GenBank/DDBJ databases">
        <title>Sequencing and assembly of the genome of Dyadobacter sp. strain 676, a symbiont of Cyamopsis tetragonoloba.</title>
        <authorList>
            <person name="Guro P."/>
            <person name="Sazanova A."/>
            <person name="Kuznetsova I."/>
            <person name="Belimov A."/>
            <person name="Safronova V."/>
        </authorList>
    </citation>
    <scope>NUCLEOTIDE SEQUENCE</scope>
    <source>
        <strain evidence="12">676</strain>
    </source>
</reference>
<dbReference type="InterPro" id="IPR017853">
    <property type="entry name" value="GH"/>
</dbReference>
<evidence type="ECO:0000256" key="10">
    <source>
        <dbReference type="RuleBase" id="RU361207"/>
    </source>
</evidence>
<evidence type="ECO:0000256" key="6">
    <source>
        <dbReference type="ARBA" id="ARBA00022679"/>
    </source>
</evidence>
<keyword evidence="7 10" id="KW-0119">Carbohydrate metabolism</keyword>